<feature type="transmembrane region" description="Helical" evidence="7">
    <location>
        <begin position="85"/>
        <end position="104"/>
    </location>
</feature>
<reference evidence="10" key="1">
    <citation type="submission" date="2012-12" db="EMBL/GenBank/DDBJ databases">
        <title>Genome Sequence of Photobacterium leiognathi lrivu.4.1.</title>
        <authorList>
            <person name="Urbanczyk H."/>
            <person name="Ogura Y."/>
            <person name="Hayashi T."/>
            <person name="Dunlap P.V."/>
        </authorList>
    </citation>
    <scope>NUCLEOTIDE SEQUENCE [LARGE SCALE GENOMIC DNA]</scope>
    <source>
        <strain evidence="10">lrivu.4.1</strain>
    </source>
</reference>
<dbReference type="EMBL" id="DF196819">
    <property type="protein sequence ID" value="GAD31148.1"/>
    <property type="molecule type" value="Genomic_DNA"/>
</dbReference>
<sequence length="334" mass="38789">MREKVWYFDLLRVVAAVAVVVIHVLGPYREQLGQIPDWEWITAITFNSFSRWAVPVFIMITGALMLSDERPFEGRYYLKRRVGKVLIPFVVWSVFYAFFSAFSASGTNFATSWKLLTDMPFHETYYHLGFFYYFIPLYLIVPFYQWAIQRMEPGQVKGVVMVWLVITASYLFHIDGLWSETYLLYSGYLILGYCLYKYHWPPMVLLIPLAIVALLITDYMVVSHSLTAGEYKIGRWLSYKTINTAIAAAGVFVLCRYISDKLGDTSRERLSVISRHSLGIYLLHPIFLWPVRNYDWYFANPLIAIPFWTLVAGGLAFATSWLLSRSNKTAWLVP</sequence>
<keyword evidence="5 7" id="KW-1133">Transmembrane helix</keyword>
<dbReference type="InterPro" id="IPR002656">
    <property type="entry name" value="Acyl_transf_3_dom"/>
</dbReference>
<feature type="transmembrane region" description="Helical" evidence="7">
    <location>
        <begin position="303"/>
        <end position="323"/>
    </location>
</feature>
<feature type="transmembrane region" description="Helical" evidence="7">
    <location>
        <begin position="7"/>
        <end position="28"/>
    </location>
</feature>
<dbReference type="HOGENOM" id="CLU_047714_0_2_6"/>
<evidence type="ECO:0000256" key="5">
    <source>
        <dbReference type="ARBA" id="ARBA00022989"/>
    </source>
</evidence>
<gene>
    <name evidence="9" type="ORF">PLEI_2805</name>
</gene>
<dbReference type="GO" id="GO:0005886">
    <property type="term" value="C:plasma membrane"/>
    <property type="evidence" value="ECO:0007669"/>
    <property type="project" value="UniProtKB-SubCell"/>
</dbReference>
<dbReference type="Pfam" id="PF01757">
    <property type="entry name" value="Acyl_transf_3"/>
    <property type="match status" value="1"/>
</dbReference>
<protein>
    <recommendedName>
        <fullName evidence="8">Acyltransferase 3 domain-containing protein</fullName>
    </recommendedName>
</protein>
<evidence type="ECO:0000313" key="9">
    <source>
        <dbReference type="EMBL" id="GAD31148.1"/>
    </source>
</evidence>
<evidence type="ECO:0000256" key="3">
    <source>
        <dbReference type="ARBA" id="ARBA00022475"/>
    </source>
</evidence>
<dbReference type="Proteomes" id="UP000030675">
    <property type="component" value="Unassembled WGS sequence"/>
</dbReference>
<proteinExistence type="inferred from homology"/>
<organism evidence="9 10">
    <name type="scientific">Photobacterium leiognathi lrivu.4.1</name>
    <dbReference type="NCBI Taxonomy" id="1248232"/>
    <lineage>
        <taxon>Bacteria</taxon>
        <taxon>Pseudomonadati</taxon>
        <taxon>Pseudomonadota</taxon>
        <taxon>Gammaproteobacteria</taxon>
        <taxon>Vibrionales</taxon>
        <taxon>Vibrionaceae</taxon>
        <taxon>Photobacterium</taxon>
    </lineage>
</organism>
<feature type="transmembrane region" description="Helical" evidence="7">
    <location>
        <begin position="156"/>
        <end position="173"/>
    </location>
</feature>
<keyword evidence="6 7" id="KW-0472">Membrane</keyword>
<dbReference type="eggNOG" id="COG3274">
    <property type="taxonomic scope" value="Bacteria"/>
</dbReference>
<dbReference type="PANTHER" id="PTHR40074:SF2">
    <property type="entry name" value="O-ACETYLTRANSFERASE WECH"/>
    <property type="match status" value="1"/>
</dbReference>
<comment type="similarity">
    <text evidence="2">Belongs to the acyltransferase 3 family.</text>
</comment>
<evidence type="ECO:0000256" key="2">
    <source>
        <dbReference type="ARBA" id="ARBA00007400"/>
    </source>
</evidence>
<evidence type="ECO:0000256" key="7">
    <source>
        <dbReference type="SAM" id="Phobius"/>
    </source>
</evidence>
<feature type="transmembrane region" description="Helical" evidence="7">
    <location>
        <begin position="124"/>
        <end position="144"/>
    </location>
</feature>
<evidence type="ECO:0000256" key="1">
    <source>
        <dbReference type="ARBA" id="ARBA00004651"/>
    </source>
</evidence>
<feature type="transmembrane region" description="Helical" evidence="7">
    <location>
        <begin position="242"/>
        <end position="258"/>
    </location>
</feature>
<keyword evidence="3" id="KW-1003">Cell membrane</keyword>
<dbReference type="GO" id="GO:0016413">
    <property type="term" value="F:O-acetyltransferase activity"/>
    <property type="evidence" value="ECO:0007669"/>
    <property type="project" value="TreeGrafter"/>
</dbReference>
<keyword evidence="4 7" id="KW-0812">Transmembrane</keyword>
<evidence type="ECO:0000259" key="8">
    <source>
        <dbReference type="Pfam" id="PF01757"/>
    </source>
</evidence>
<evidence type="ECO:0000256" key="6">
    <source>
        <dbReference type="ARBA" id="ARBA00023136"/>
    </source>
</evidence>
<comment type="subcellular location">
    <subcellularLocation>
        <location evidence="1">Cell membrane</location>
        <topology evidence="1">Multi-pass membrane protein</topology>
    </subcellularLocation>
</comment>
<feature type="domain" description="Acyltransferase 3" evidence="8">
    <location>
        <begin position="6"/>
        <end position="324"/>
    </location>
</feature>
<feature type="transmembrane region" description="Helical" evidence="7">
    <location>
        <begin position="203"/>
        <end position="222"/>
    </location>
</feature>
<accession>A0A0U1P9F7</accession>
<dbReference type="PANTHER" id="PTHR40074">
    <property type="entry name" value="O-ACETYLTRANSFERASE WECH"/>
    <property type="match status" value="1"/>
</dbReference>
<evidence type="ECO:0000313" key="10">
    <source>
        <dbReference type="Proteomes" id="UP000030675"/>
    </source>
</evidence>
<dbReference type="RefSeq" id="WP_023933905.1">
    <property type="nucleotide sequence ID" value="NZ_DF196819.1"/>
</dbReference>
<evidence type="ECO:0000256" key="4">
    <source>
        <dbReference type="ARBA" id="ARBA00022692"/>
    </source>
</evidence>
<feature type="transmembrane region" description="Helical" evidence="7">
    <location>
        <begin position="40"/>
        <end position="64"/>
    </location>
</feature>
<dbReference type="GO" id="GO:0009246">
    <property type="term" value="P:enterobacterial common antigen biosynthetic process"/>
    <property type="evidence" value="ECO:0007669"/>
    <property type="project" value="TreeGrafter"/>
</dbReference>
<name>A0A0U1P9F7_PHOLE</name>
<dbReference type="AlphaFoldDB" id="A0A0U1P9F7"/>